<dbReference type="Proteomes" id="UP000182063">
    <property type="component" value="Chromosome"/>
</dbReference>
<evidence type="ECO:0000256" key="2">
    <source>
        <dbReference type="ARBA" id="ARBA00023125"/>
    </source>
</evidence>
<evidence type="ECO:0000256" key="5">
    <source>
        <dbReference type="SAM" id="Coils"/>
    </source>
</evidence>
<evidence type="ECO:0000313" key="8">
    <source>
        <dbReference type="Proteomes" id="UP000182063"/>
    </source>
</evidence>
<dbReference type="InterPro" id="IPR001647">
    <property type="entry name" value="HTH_TetR"/>
</dbReference>
<dbReference type="PROSITE" id="PS50977">
    <property type="entry name" value="HTH_TETR_2"/>
    <property type="match status" value="1"/>
</dbReference>
<name>A0A1L3ZVW2_9SPHN</name>
<feature type="DNA-binding region" description="H-T-H motif" evidence="4">
    <location>
        <begin position="40"/>
        <end position="59"/>
    </location>
</feature>
<dbReference type="STRING" id="1921510.BSL82_10820"/>
<feature type="domain" description="HTH tetR-type" evidence="6">
    <location>
        <begin position="17"/>
        <end position="77"/>
    </location>
</feature>
<dbReference type="Gene3D" id="1.10.357.10">
    <property type="entry name" value="Tetracycline Repressor, domain 2"/>
    <property type="match status" value="1"/>
</dbReference>
<dbReference type="GO" id="GO:0000976">
    <property type="term" value="F:transcription cis-regulatory region binding"/>
    <property type="evidence" value="ECO:0007669"/>
    <property type="project" value="TreeGrafter"/>
</dbReference>
<feature type="coiled-coil region" evidence="5">
    <location>
        <begin position="129"/>
        <end position="156"/>
    </location>
</feature>
<evidence type="ECO:0000256" key="3">
    <source>
        <dbReference type="ARBA" id="ARBA00023163"/>
    </source>
</evidence>
<dbReference type="GO" id="GO:0003700">
    <property type="term" value="F:DNA-binding transcription factor activity"/>
    <property type="evidence" value="ECO:0007669"/>
    <property type="project" value="TreeGrafter"/>
</dbReference>
<dbReference type="InterPro" id="IPR009057">
    <property type="entry name" value="Homeodomain-like_sf"/>
</dbReference>
<evidence type="ECO:0000313" key="7">
    <source>
        <dbReference type="EMBL" id="API59745.1"/>
    </source>
</evidence>
<sequence length="218" mass="24374">MLKNAQEQPEQDAIDNTSVRDKLIAVAAFHFAEHGLLGASQRAIQREVGVNPGAAHYYFGSKEALYLAVIDDFLQRSQAERLANLQALPPGGSFAERLRYLLRSYLAPLLSDADTKRGHSYLRIVVAQLAHADIGMEAMEAQLQELREQYVEQLSRMFPAVPRNRIEEVLRACVSIAAAMPIQLKPEALNKQKIDAMIEDVTEIAAMVFERLCDPHHP</sequence>
<dbReference type="EMBL" id="CP018221">
    <property type="protein sequence ID" value="API59745.1"/>
    <property type="molecule type" value="Genomic_DNA"/>
</dbReference>
<keyword evidence="5" id="KW-0175">Coiled coil</keyword>
<dbReference type="Pfam" id="PF00440">
    <property type="entry name" value="TetR_N"/>
    <property type="match status" value="1"/>
</dbReference>
<keyword evidence="3" id="KW-0804">Transcription</keyword>
<evidence type="ECO:0000259" key="6">
    <source>
        <dbReference type="PROSITE" id="PS50977"/>
    </source>
</evidence>
<dbReference type="OrthoDB" id="2356263at2"/>
<dbReference type="PRINTS" id="PR00455">
    <property type="entry name" value="HTHTETR"/>
</dbReference>
<dbReference type="PANTHER" id="PTHR30055:SF234">
    <property type="entry name" value="HTH-TYPE TRANSCRIPTIONAL REGULATOR BETI"/>
    <property type="match status" value="1"/>
</dbReference>
<organism evidence="7 8">
    <name type="scientific">Tardibacter chloracetimidivorans</name>
    <dbReference type="NCBI Taxonomy" id="1921510"/>
    <lineage>
        <taxon>Bacteria</taxon>
        <taxon>Pseudomonadati</taxon>
        <taxon>Pseudomonadota</taxon>
        <taxon>Alphaproteobacteria</taxon>
        <taxon>Sphingomonadales</taxon>
        <taxon>Sphingomonadaceae</taxon>
        <taxon>Tardibacter</taxon>
    </lineage>
</organism>
<keyword evidence="1" id="KW-0805">Transcription regulation</keyword>
<protein>
    <recommendedName>
        <fullName evidence="6">HTH tetR-type domain-containing protein</fullName>
    </recommendedName>
</protein>
<keyword evidence="8" id="KW-1185">Reference proteome</keyword>
<dbReference type="AlphaFoldDB" id="A0A1L3ZVW2"/>
<dbReference type="SUPFAM" id="SSF46689">
    <property type="entry name" value="Homeodomain-like"/>
    <property type="match status" value="1"/>
</dbReference>
<reference evidence="8" key="1">
    <citation type="submission" date="2016-11" db="EMBL/GenBank/DDBJ databases">
        <title>Complete Genome Sequence of alachlor-degrading Sphingomonas sp. strain JJ-A5.</title>
        <authorList>
            <person name="Lee H."/>
            <person name="Ka J.-O."/>
        </authorList>
    </citation>
    <scope>NUCLEOTIDE SEQUENCE [LARGE SCALE GENOMIC DNA]</scope>
    <source>
        <strain evidence="8">JJ-A5</strain>
    </source>
</reference>
<evidence type="ECO:0000256" key="4">
    <source>
        <dbReference type="PROSITE-ProRule" id="PRU00335"/>
    </source>
</evidence>
<accession>A0A1L3ZVW2</accession>
<dbReference type="KEGG" id="sphj:BSL82_10820"/>
<dbReference type="CDD" id="cd14279">
    <property type="entry name" value="CUE"/>
    <property type="match status" value="1"/>
</dbReference>
<keyword evidence="2 4" id="KW-0238">DNA-binding</keyword>
<dbReference type="RefSeq" id="WP_072597539.1">
    <property type="nucleotide sequence ID" value="NZ_CP018221.1"/>
</dbReference>
<evidence type="ECO:0000256" key="1">
    <source>
        <dbReference type="ARBA" id="ARBA00023015"/>
    </source>
</evidence>
<dbReference type="PANTHER" id="PTHR30055">
    <property type="entry name" value="HTH-TYPE TRANSCRIPTIONAL REGULATOR RUTR"/>
    <property type="match status" value="1"/>
</dbReference>
<proteinExistence type="predicted"/>
<dbReference type="InterPro" id="IPR050109">
    <property type="entry name" value="HTH-type_TetR-like_transc_reg"/>
</dbReference>
<gene>
    <name evidence="7" type="ORF">BSL82_10820</name>
</gene>